<gene>
    <name evidence="7" type="ORF">SAMN02745116_01792</name>
</gene>
<dbReference type="SUPFAM" id="SSF55424">
    <property type="entry name" value="FAD/NAD-linked reductases, dimerisation (C-terminal) domain"/>
    <property type="match status" value="1"/>
</dbReference>
<evidence type="ECO:0000259" key="6">
    <source>
        <dbReference type="Pfam" id="PF07992"/>
    </source>
</evidence>
<accession>A0A1T4PFB1</accession>
<evidence type="ECO:0000313" key="7">
    <source>
        <dbReference type="EMBL" id="SJZ90169.1"/>
    </source>
</evidence>
<evidence type="ECO:0000256" key="4">
    <source>
        <dbReference type="ARBA" id="ARBA00023002"/>
    </source>
</evidence>
<evidence type="ECO:0000256" key="1">
    <source>
        <dbReference type="ARBA" id="ARBA00001974"/>
    </source>
</evidence>
<keyword evidence="2" id="KW-0285">Flavoprotein</keyword>
<sequence>MMEIRIIGGSHAGIACAIRAREEYPDSHIIVYDKQKNIGFIAQSIPLYLSGDTNFLKMSSYVTTSDLEKLDILVKTQTSVTEIDMEKKTIEYTDLVDQAEGKDSYDKLILATGSYPSLPLVQGEFQDKLYVIKKFEDAVKLKKFMRESRSVVVIGGGAIGAEISKIMNNAHIQTTLIHSSPFILNRYLDKDVAEDVQQSLESDGIEICINSLVTGIQEELIDTGNVRKKVSHVFTRDGREFIADGVIYSTGFRPNSFLVADQVELGDKGAIAVDEYMQTSVPDVFAVGDCATTTLTNVKVPTYVPHASDAIRQGEVAAVNLMQPKVKLNKSQGTYKLNFDSENTLCMTGLSLSKAQQEGFNCDVAFVRDDYVNSDAYYEMWMVYEKETHKILGMQSKGTAKEIAAQADIISLAIQNDMTVEEIEYTDFYFKHGFKNPRSFTKMVADKIRQQERIAKIY</sequence>
<feature type="domain" description="FAD/NAD(P)-binding" evidence="6">
    <location>
        <begin position="4"/>
        <end position="314"/>
    </location>
</feature>
<keyword evidence="8" id="KW-1185">Reference proteome</keyword>
<dbReference type="SUPFAM" id="SSF51905">
    <property type="entry name" value="FAD/NAD(P)-binding domain"/>
    <property type="match status" value="1"/>
</dbReference>
<dbReference type="RefSeq" id="WP_234984648.1">
    <property type="nucleotide sequence ID" value="NZ_FUXI01000020.1"/>
</dbReference>
<keyword evidence="4" id="KW-0560">Oxidoreductase</keyword>
<dbReference type="EMBL" id="FUXI01000020">
    <property type="protein sequence ID" value="SJZ90169.1"/>
    <property type="molecule type" value="Genomic_DNA"/>
</dbReference>
<dbReference type="AlphaFoldDB" id="A0A1T4PFB1"/>
<keyword evidence="3" id="KW-0274">FAD</keyword>
<keyword evidence="5" id="KW-0676">Redox-active center</keyword>
<dbReference type="PANTHER" id="PTHR43429">
    <property type="entry name" value="PYRIDINE NUCLEOTIDE-DISULFIDE OXIDOREDUCTASE DOMAIN-CONTAINING"/>
    <property type="match status" value="1"/>
</dbReference>
<evidence type="ECO:0000313" key="8">
    <source>
        <dbReference type="Proteomes" id="UP000190328"/>
    </source>
</evidence>
<dbReference type="InterPro" id="IPR036188">
    <property type="entry name" value="FAD/NAD-bd_sf"/>
</dbReference>
<dbReference type="STRING" id="263852.SAMN02745116_01792"/>
<dbReference type="Pfam" id="PF07992">
    <property type="entry name" value="Pyr_redox_2"/>
    <property type="match status" value="1"/>
</dbReference>
<dbReference type="Gene3D" id="3.30.390.30">
    <property type="match status" value="1"/>
</dbReference>
<protein>
    <submittedName>
        <fullName evidence="7">NADPH-dependent 2,4-dienoyl-CoA reductase, sulfur reductase</fullName>
    </submittedName>
</protein>
<dbReference type="PROSITE" id="PS51257">
    <property type="entry name" value="PROKAR_LIPOPROTEIN"/>
    <property type="match status" value="1"/>
</dbReference>
<dbReference type="PANTHER" id="PTHR43429:SF1">
    <property type="entry name" value="NAD(P)H SULFUR OXIDOREDUCTASE (COA-DEPENDENT)"/>
    <property type="match status" value="1"/>
</dbReference>
<evidence type="ECO:0000256" key="2">
    <source>
        <dbReference type="ARBA" id="ARBA00022630"/>
    </source>
</evidence>
<dbReference type="Gene3D" id="3.50.50.60">
    <property type="entry name" value="FAD/NAD(P)-binding domain"/>
    <property type="match status" value="2"/>
</dbReference>
<dbReference type="InterPro" id="IPR023753">
    <property type="entry name" value="FAD/NAD-binding_dom"/>
</dbReference>
<dbReference type="InterPro" id="IPR050260">
    <property type="entry name" value="FAD-bd_OxRdtase"/>
</dbReference>
<name>A0A1T4PFB1_9ENTE</name>
<evidence type="ECO:0000256" key="3">
    <source>
        <dbReference type="ARBA" id="ARBA00022827"/>
    </source>
</evidence>
<organism evidence="7 8">
    <name type="scientific">Pilibacter termitis</name>
    <dbReference type="NCBI Taxonomy" id="263852"/>
    <lineage>
        <taxon>Bacteria</taxon>
        <taxon>Bacillati</taxon>
        <taxon>Bacillota</taxon>
        <taxon>Bacilli</taxon>
        <taxon>Lactobacillales</taxon>
        <taxon>Enterococcaceae</taxon>
        <taxon>Pilibacter</taxon>
    </lineage>
</organism>
<comment type="cofactor">
    <cofactor evidence="1">
        <name>FAD</name>
        <dbReference type="ChEBI" id="CHEBI:57692"/>
    </cofactor>
</comment>
<proteinExistence type="predicted"/>
<dbReference type="Proteomes" id="UP000190328">
    <property type="component" value="Unassembled WGS sequence"/>
</dbReference>
<evidence type="ECO:0000256" key="5">
    <source>
        <dbReference type="ARBA" id="ARBA00023284"/>
    </source>
</evidence>
<dbReference type="PRINTS" id="PR00469">
    <property type="entry name" value="PNDRDTASEII"/>
</dbReference>
<dbReference type="InterPro" id="IPR016156">
    <property type="entry name" value="FAD/NAD-linked_Rdtase_dimer_sf"/>
</dbReference>
<dbReference type="PRINTS" id="PR00368">
    <property type="entry name" value="FADPNR"/>
</dbReference>
<reference evidence="7 8" key="1">
    <citation type="submission" date="2017-02" db="EMBL/GenBank/DDBJ databases">
        <authorList>
            <person name="Peterson S.W."/>
        </authorList>
    </citation>
    <scope>NUCLEOTIDE SEQUENCE [LARGE SCALE GENOMIC DNA]</scope>
    <source>
        <strain evidence="7 8">ATCC BAA-1030</strain>
    </source>
</reference>
<dbReference type="GO" id="GO:0016491">
    <property type="term" value="F:oxidoreductase activity"/>
    <property type="evidence" value="ECO:0007669"/>
    <property type="project" value="UniProtKB-KW"/>
</dbReference>